<reference evidence="4" key="1">
    <citation type="journal article" date="2019" name="Int. J. Syst. Evol. Microbiol.">
        <title>The Global Catalogue of Microorganisms (GCM) 10K type strain sequencing project: providing services to taxonomists for standard genome sequencing and annotation.</title>
        <authorList>
            <consortium name="The Broad Institute Genomics Platform"/>
            <consortium name="The Broad Institute Genome Sequencing Center for Infectious Disease"/>
            <person name="Wu L."/>
            <person name="Ma J."/>
        </authorList>
    </citation>
    <scope>NUCLEOTIDE SEQUENCE [LARGE SCALE GENOMIC DNA]</scope>
    <source>
        <strain evidence="4">KCTC 52640</strain>
    </source>
</reference>
<feature type="domain" description="Glycosyltransferase subfamily 4-like N-terminal" evidence="2">
    <location>
        <begin position="20"/>
        <end position="214"/>
    </location>
</feature>
<accession>A0ABV7ESX3</accession>
<dbReference type="PANTHER" id="PTHR12526:SF630">
    <property type="entry name" value="GLYCOSYLTRANSFERASE"/>
    <property type="match status" value="1"/>
</dbReference>
<dbReference type="InterPro" id="IPR001296">
    <property type="entry name" value="Glyco_trans_1"/>
</dbReference>
<dbReference type="Gene3D" id="3.40.50.2000">
    <property type="entry name" value="Glycogen Phosphorylase B"/>
    <property type="match status" value="2"/>
</dbReference>
<dbReference type="InterPro" id="IPR028098">
    <property type="entry name" value="Glyco_trans_4-like_N"/>
</dbReference>
<evidence type="ECO:0000259" key="1">
    <source>
        <dbReference type="Pfam" id="PF00534"/>
    </source>
</evidence>
<organism evidence="3 4">
    <name type="scientific">Salinisphaera aquimarina</name>
    <dbReference type="NCBI Taxonomy" id="2094031"/>
    <lineage>
        <taxon>Bacteria</taxon>
        <taxon>Pseudomonadati</taxon>
        <taxon>Pseudomonadota</taxon>
        <taxon>Gammaproteobacteria</taxon>
        <taxon>Salinisphaerales</taxon>
        <taxon>Salinisphaeraceae</taxon>
        <taxon>Salinisphaera</taxon>
    </lineage>
</organism>
<proteinExistence type="predicted"/>
<dbReference type="Proteomes" id="UP001595462">
    <property type="component" value="Unassembled WGS sequence"/>
</dbReference>
<comment type="caution">
    <text evidence="3">The sequence shown here is derived from an EMBL/GenBank/DDBJ whole genome shotgun (WGS) entry which is preliminary data.</text>
</comment>
<keyword evidence="4" id="KW-1185">Reference proteome</keyword>
<sequence length="415" mass="45699">MLKTTHPPVVALYHEHLRGGGATQVVLHLIDGLRAAGYAVELIVNDGAGDYATRVPADVRVVILSRSSQTLTRAYMLRAAGTDTDLLRRSVFVSRRQLDKLCYLPGLTRYLKKRRPSLLISNLWQLAITALSARAIAAPDTRVVCVFHSAYFQKCAQSHANAKRPRKWQRFFAYCQRVYARADALVTVSRGIANDLTTTLDLPAALVRTIYNPVVATDTLEAAPARPAHRWFEHHECPVVIAVGRLSPEKNYDALLQAFAASRERRKTRLLILGEGHGRAELERRVAALNLNGAVDLLGWVEEPAAFIWHADLFVLTSRWEGLSNGLIEALAGGCPIVAYDCPHGPREILDGGRYGTLVPLDNIAALASAIDQALDQPRDADRLRRRARDFSIEAGVSSYVALVDTLLGTAAPRH</sequence>
<evidence type="ECO:0000259" key="2">
    <source>
        <dbReference type="Pfam" id="PF13439"/>
    </source>
</evidence>
<dbReference type="GO" id="GO:0016757">
    <property type="term" value="F:glycosyltransferase activity"/>
    <property type="evidence" value="ECO:0007669"/>
    <property type="project" value="UniProtKB-KW"/>
</dbReference>
<protein>
    <submittedName>
        <fullName evidence="3">Glycosyltransferase</fullName>
        <ecNumber evidence="3">2.4.-.-</ecNumber>
    </submittedName>
</protein>
<evidence type="ECO:0000313" key="3">
    <source>
        <dbReference type="EMBL" id="MFC3104890.1"/>
    </source>
</evidence>
<keyword evidence="3" id="KW-0328">Glycosyltransferase</keyword>
<dbReference type="EMBL" id="JBHRSS010000006">
    <property type="protein sequence ID" value="MFC3104890.1"/>
    <property type="molecule type" value="Genomic_DNA"/>
</dbReference>
<dbReference type="PANTHER" id="PTHR12526">
    <property type="entry name" value="GLYCOSYLTRANSFERASE"/>
    <property type="match status" value="1"/>
</dbReference>
<dbReference type="EC" id="2.4.-.-" evidence="3"/>
<dbReference type="RefSeq" id="WP_380690452.1">
    <property type="nucleotide sequence ID" value="NZ_JBHRSS010000006.1"/>
</dbReference>
<gene>
    <name evidence="3" type="ORF">ACFOSU_13490</name>
</gene>
<dbReference type="Pfam" id="PF00534">
    <property type="entry name" value="Glycos_transf_1"/>
    <property type="match status" value="1"/>
</dbReference>
<dbReference type="SUPFAM" id="SSF53756">
    <property type="entry name" value="UDP-Glycosyltransferase/glycogen phosphorylase"/>
    <property type="match status" value="1"/>
</dbReference>
<name>A0ABV7ESX3_9GAMM</name>
<dbReference type="CDD" id="cd03811">
    <property type="entry name" value="GT4_GT28_WabH-like"/>
    <property type="match status" value="1"/>
</dbReference>
<dbReference type="Pfam" id="PF13439">
    <property type="entry name" value="Glyco_transf_4"/>
    <property type="match status" value="1"/>
</dbReference>
<feature type="domain" description="Glycosyl transferase family 1" evidence="1">
    <location>
        <begin position="236"/>
        <end position="390"/>
    </location>
</feature>
<keyword evidence="3" id="KW-0808">Transferase</keyword>
<evidence type="ECO:0000313" key="4">
    <source>
        <dbReference type="Proteomes" id="UP001595462"/>
    </source>
</evidence>